<accession>A0ABQ5QDN2</accession>
<dbReference type="EMBL" id="BSDE01000001">
    <property type="protein sequence ID" value="GLH72446.1"/>
    <property type="molecule type" value="Genomic_DNA"/>
</dbReference>
<dbReference type="Gene3D" id="1.25.40.10">
    <property type="entry name" value="Tetratricopeptide repeat domain"/>
    <property type="match status" value="2"/>
</dbReference>
<proteinExistence type="predicted"/>
<organism evidence="2 3">
    <name type="scientific">Geothrix limicola</name>
    <dbReference type="NCBI Taxonomy" id="2927978"/>
    <lineage>
        <taxon>Bacteria</taxon>
        <taxon>Pseudomonadati</taxon>
        <taxon>Acidobacteriota</taxon>
        <taxon>Holophagae</taxon>
        <taxon>Holophagales</taxon>
        <taxon>Holophagaceae</taxon>
        <taxon>Geothrix</taxon>
    </lineage>
</organism>
<dbReference type="Proteomes" id="UP001165069">
    <property type="component" value="Unassembled WGS sequence"/>
</dbReference>
<dbReference type="SUPFAM" id="SSF48452">
    <property type="entry name" value="TPR-like"/>
    <property type="match status" value="2"/>
</dbReference>
<evidence type="ECO:0000256" key="1">
    <source>
        <dbReference type="SAM" id="SignalP"/>
    </source>
</evidence>
<feature type="signal peptide" evidence="1">
    <location>
        <begin position="1"/>
        <end position="22"/>
    </location>
</feature>
<dbReference type="RefSeq" id="WP_285571041.1">
    <property type="nucleotide sequence ID" value="NZ_BSDE01000001.1"/>
</dbReference>
<evidence type="ECO:0008006" key="4">
    <source>
        <dbReference type="Google" id="ProtNLM"/>
    </source>
</evidence>
<dbReference type="InterPro" id="IPR019734">
    <property type="entry name" value="TPR_rpt"/>
</dbReference>
<dbReference type="InterPro" id="IPR011990">
    <property type="entry name" value="TPR-like_helical_dom_sf"/>
</dbReference>
<feature type="chain" id="PRO_5047282791" description="Tetratricopeptide repeat protein" evidence="1">
    <location>
        <begin position="23"/>
        <end position="593"/>
    </location>
</feature>
<name>A0ABQ5QDN2_9BACT</name>
<dbReference type="Pfam" id="PF13174">
    <property type="entry name" value="TPR_6"/>
    <property type="match status" value="1"/>
</dbReference>
<keyword evidence="1" id="KW-0732">Signal</keyword>
<keyword evidence="3" id="KW-1185">Reference proteome</keyword>
<protein>
    <recommendedName>
        <fullName evidence="4">Tetratricopeptide repeat protein</fullName>
    </recommendedName>
</protein>
<reference evidence="2 3" key="1">
    <citation type="journal article" date="2023" name="Antonie Van Leeuwenhoek">
        <title>Mesoterricola silvestris gen. nov., sp. nov., Mesoterricola sediminis sp. nov., Geothrix oryzae sp. nov., Geothrix edaphica sp. nov., Geothrix rubra sp. nov., and Geothrix limicola sp. nov., six novel members of Acidobacteriota isolated from soils.</title>
        <authorList>
            <person name="Itoh H."/>
            <person name="Sugisawa Y."/>
            <person name="Mise K."/>
            <person name="Xu Z."/>
            <person name="Kuniyasu M."/>
            <person name="Ushijima N."/>
            <person name="Kawano K."/>
            <person name="Kobayashi E."/>
            <person name="Shiratori Y."/>
            <person name="Masuda Y."/>
            <person name="Senoo K."/>
        </authorList>
    </citation>
    <scope>NUCLEOTIDE SEQUENCE [LARGE SCALE GENOMIC DNA]</scope>
    <source>
        <strain evidence="2 3">Red804</strain>
    </source>
</reference>
<comment type="caution">
    <text evidence="2">The sequence shown here is derived from an EMBL/GenBank/DDBJ whole genome shotgun (WGS) entry which is preliminary data.</text>
</comment>
<gene>
    <name evidence="2" type="ORF">GETHLI_09480</name>
</gene>
<evidence type="ECO:0000313" key="3">
    <source>
        <dbReference type="Proteomes" id="UP001165069"/>
    </source>
</evidence>
<evidence type="ECO:0000313" key="2">
    <source>
        <dbReference type="EMBL" id="GLH72446.1"/>
    </source>
</evidence>
<sequence>MNLVRHCAAWSWLLVVPLAAQSGTAPQPARAASGRMTDAQAAELAKGALGAGDPASIRAALTRLRGHTFKNSRVPERELVLYAQGILEARLGNLSAATVALKKLEKQWPKSPFMGEAQVILAEDAVANRRYKEAEGRLHQALASDIPSEQKRKPQELLIWTLAEQERHQEALPIVQSLRPLEGNERPSERGLAAIVEVLSTAGEKEQAQGSLKDFQNLFPNSALMPRVDLAWARLLGRSGNAAEAAQIFRKLIQDHPESSQADDARLALANLLTDGSLPDTKGLPSAESLLAEVRRGGKGLPKGTAQIVELRLFVEKTLWEEALNLVDRMDNTLREGQPEVKKLWTQAWRSWVGQRLEKGFPGELLTRLKAGTFGALDAKLRTGVVELLAERGLLDLLPRLLPEAPAAERAGLRKAALAKVQPEAQPQALLRMLPAKGDTADEALQRARAEAAQEHWAPLRAALPRAKAGPERIQAVLRLLQRPIQPPDTTAKRLAEAEGFLSRAPEKGEVREPLMILVADLRLQLGDAKGALAMYPAKAAASEQRGWVALMRAQALMKLGQREQAKALIKDARDEQGFKGQRDALAKSLGAY</sequence>